<dbReference type="AlphaFoldDB" id="A0AAV7DYN4"/>
<dbReference type="PANTHER" id="PTHR47602:SF2">
    <property type="entry name" value="F-BOX PROTEIN SKIP22"/>
    <property type="match status" value="1"/>
</dbReference>
<dbReference type="PANTHER" id="PTHR47602">
    <property type="entry name" value="F-BOX PROTEIN SKIP22"/>
    <property type="match status" value="1"/>
</dbReference>
<evidence type="ECO:0000313" key="3">
    <source>
        <dbReference type="EMBL" id="KAG9440651.1"/>
    </source>
</evidence>
<dbReference type="Gene3D" id="1.20.1280.50">
    <property type="match status" value="1"/>
</dbReference>
<comment type="caution">
    <text evidence="3">The sequence shown here is derived from an EMBL/GenBank/DDBJ whole genome shotgun (WGS) entry which is preliminary data.</text>
</comment>
<sequence length="532" mass="57547">MKFRVRSLESKETLKVEVPSPCSLQDLKTAIAHKISAVSESLRLSLNRTDEFSAAPHELLQSIGLTSGDLIFYTLNPDAFSSGQALAHDKSSFGVGTSVSECKSARENKGSVLLGRTVVGVASSSPGSEIPVRSSASGETVSLVSGSEREEKRVSEDGHDKNRDLVQGDGSGSSAPEISILDSFQGAYDPGEKLVDMEIDQVALVGKSDSVPGFLKKVLKEEVDNVKGNHSRLLIVAVHGAFLESGFVGFDSTKGCIIDGFRLPQGWASTAKPVQRMDYSVPALILPNSSVLDSVALKVVSLGKFVSIYGSVVGNSNVFHINLDVSEMAPAIDSIHKGHGSSDGTSGSADEKTVFELWKLVKDKLSLPLLIELSEKTGLAPPPCFMRLPVDLKIHILECLPGSDIAKMACVCLDLKYVSSNDDLWKQKYSEEFPLTAEEVVKGARWKEKFANAWEREKMLKAMEQRRESPLGFHQNFPMRRPVPFGSPSFIIGGDYDRLPGLLGGLPFRIGGAPRFPPRRFSPHSSLGQFGV</sequence>
<accession>A0AAV7DYN4</accession>
<dbReference type="SUPFAM" id="SSF81383">
    <property type="entry name" value="F-box domain"/>
    <property type="match status" value="1"/>
</dbReference>
<dbReference type="CDD" id="cd22165">
    <property type="entry name" value="F-box_AtSKIP22-like"/>
    <property type="match status" value="1"/>
</dbReference>
<dbReference type="Gene3D" id="3.40.1000.30">
    <property type="match status" value="1"/>
</dbReference>
<evidence type="ECO:0000259" key="2">
    <source>
        <dbReference type="PROSITE" id="PS50181"/>
    </source>
</evidence>
<feature type="region of interest" description="Disordered" evidence="1">
    <location>
        <begin position="122"/>
        <end position="177"/>
    </location>
</feature>
<dbReference type="SMART" id="SM00256">
    <property type="entry name" value="FBOX"/>
    <property type="match status" value="1"/>
</dbReference>
<feature type="compositionally biased region" description="Basic and acidic residues" evidence="1">
    <location>
        <begin position="147"/>
        <end position="166"/>
    </location>
</feature>
<evidence type="ECO:0000313" key="4">
    <source>
        <dbReference type="Proteomes" id="UP000825729"/>
    </source>
</evidence>
<proteinExistence type="predicted"/>
<dbReference type="InterPro" id="IPR001810">
    <property type="entry name" value="F-box_dom"/>
</dbReference>
<name>A0AAV7DYN4_ARIFI</name>
<gene>
    <name evidence="3" type="ORF">H6P81_020816</name>
</gene>
<dbReference type="Pfam" id="PF12937">
    <property type="entry name" value="F-box-like"/>
    <property type="match status" value="1"/>
</dbReference>
<dbReference type="Proteomes" id="UP000825729">
    <property type="component" value="Unassembled WGS sequence"/>
</dbReference>
<dbReference type="PROSITE" id="PS50181">
    <property type="entry name" value="FBOX"/>
    <property type="match status" value="1"/>
</dbReference>
<evidence type="ECO:0000256" key="1">
    <source>
        <dbReference type="SAM" id="MobiDB-lite"/>
    </source>
</evidence>
<keyword evidence="4" id="KW-1185">Reference proteome</keyword>
<dbReference type="InterPro" id="IPR036047">
    <property type="entry name" value="F-box-like_dom_sf"/>
</dbReference>
<protein>
    <recommendedName>
        <fullName evidence="2">F-box domain-containing protein</fullName>
    </recommendedName>
</protein>
<feature type="compositionally biased region" description="Polar residues" evidence="1">
    <location>
        <begin position="134"/>
        <end position="145"/>
    </location>
</feature>
<reference evidence="3 4" key="1">
    <citation type="submission" date="2021-07" db="EMBL/GenBank/DDBJ databases">
        <title>The Aristolochia fimbriata genome: insights into angiosperm evolution, floral development and chemical biosynthesis.</title>
        <authorList>
            <person name="Jiao Y."/>
        </authorList>
    </citation>
    <scope>NUCLEOTIDE SEQUENCE [LARGE SCALE GENOMIC DNA]</scope>
    <source>
        <strain evidence="3">IBCAS-2021</strain>
        <tissue evidence="3">Leaf</tissue>
    </source>
</reference>
<dbReference type="EMBL" id="JAINDJ010000008">
    <property type="protein sequence ID" value="KAG9440651.1"/>
    <property type="molecule type" value="Genomic_DNA"/>
</dbReference>
<organism evidence="3 4">
    <name type="scientific">Aristolochia fimbriata</name>
    <name type="common">White veined hardy Dutchman's pipe vine</name>
    <dbReference type="NCBI Taxonomy" id="158543"/>
    <lineage>
        <taxon>Eukaryota</taxon>
        <taxon>Viridiplantae</taxon>
        <taxon>Streptophyta</taxon>
        <taxon>Embryophyta</taxon>
        <taxon>Tracheophyta</taxon>
        <taxon>Spermatophyta</taxon>
        <taxon>Magnoliopsida</taxon>
        <taxon>Magnoliidae</taxon>
        <taxon>Piperales</taxon>
        <taxon>Aristolochiaceae</taxon>
        <taxon>Aristolochia</taxon>
    </lineage>
</organism>
<feature type="domain" description="F-box" evidence="2">
    <location>
        <begin position="382"/>
        <end position="428"/>
    </location>
</feature>